<evidence type="ECO:0000313" key="6">
    <source>
        <dbReference type="Proteomes" id="UP000069272"/>
    </source>
</evidence>
<dbReference type="VEuPathDB" id="VectorBase:AALB20_036152"/>
<evidence type="ECO:0000313" key="5">
    <source>
        <dbReference type="EnsemblMetazoa" id="AALB015954-PA"/>
    </source>
</evidence>
<dbReference type="SUPFAM" id="SSF63829">
    <property type="entry name" value="Calcium-dependent phosphotriesterase"/>
    <property type="match status" value="1"/>
</dbReference>
<dbReference type="VEuPathDB" id="VectorBase:AALB015954"/>
<dbReference type="Gene3D" id="2.120.10.30">
    <property type="entry name" value="TolB, C-terminal domain"/>
    <property type="match status" value="1"/>
</dbReference>
<evidence type="ECO:0000256" key="2">
    <source>
        <dbReference type="ARBA" id="ARBA00009127"/>
    </source>
</evidence>
<dbReference type="PANTHER" id="PTHR10009:SF10">
    <property type="entry name" value="L-DOPACHROME TAUTOMERASE YELLOW-F-RELATED"/>
    <property type="match status" value="1"/>
</dbReference>
<dbReference type="Proteomes" id="UP000069272">
    <property type="component" value="Chromosome 2R"/>
</dbReference>
<dbReference type="InterPro" id="IPR017996">
    <property type="entry name" value="MRJP/yellow-related"/>
</dbReference>
<name>A0A1Y9G9K3_ANOAL</name>
<dbReference type="Pfam" id="PF03022">
    <property type="entry name" value="MRJP"/>
    <property type="match status" value="1"/>
</dbReference>
<keyword evidence="3" id="KW-0964">Secreted</keyword>
<dbReference type="STRING" id="7167.A0A1Y9G9K3"/>
<comment type="similarity">
    <text evidence="2">Belongs to the major royal jelly protein family.</text>
</comment>
<protein>
    <recommendedName>
        <fullName evidence="7">Yellow protein</fullName>
    </recommendedName>
</protein>
<organism evidence="5 6">
    <name type="scientific">Anopheles albimanus</name>
    <name type="common">New world malaria mosquito</name>
    <dbReference type="NCBI Taxonomy" id="7167"/>
    <lineage>
        <taxon>Eukaryota</taxon>
        <taxon>Metazoa</taxon>
        <taxon>Ecdysozoa</taxon>
        <taxon>Arthropoda</taxon>
        <taxon>Hexapoda</taxon>
        <taxon>Insecta</taxon>
        <taxon>Pterygota</taxon>
        <taxon>Neoptera</taxon>
        <taxon>Endopterygota</taxon>
        <taxon>Diptera</taxon>
        <taxon>Nematocera</taxon>
        <taxon>Culicoidea</taxon>
        <taxon>Culicidae</taxon>
        <taxon>Anophelinae</taxon>
        <taxon>Anopheles</taxon>
    </lineage>
</organism>
<evidence type="ECO:0000256" key="3">
    <source>
        <dbReference type="ARBA" id="ARBA00022525"/>
    </source>
</evidence>
<reference evidence="5 6" key="1">
    <citation type="journal article" date="2017" name="G3 (Bethesda)">
        <title>The Physical Genome Mapping of Anopheles albimanus Corrected Scaffold Misassemblies and Identified Interarm Rearrangements in Genus Anopheles.</title>
        <authorList>
            <person name="Artemov G.N."/>
            <person name="Peery A.N."/>
            <person name="Jiang X."/>
            <person name="Tu Z."/>
            <person name="Stegniy V.N."/>
            <person name="Sharakhova M.V."/>
            <person name="Sharakhov I.V."/>
        </authorList>
    </citation>
    <scope>NUCLEOTIDE SEQUENCE [LARGE SCALE GENOMIC DNA]</scope>
    <source>
        <strain evidence="5 6">ALBI9_A</strain>
    </source>
</reference>
<dbReference type="PANTHER" id="PTHR10009">
    <property type="entry name" value="PROTEIN YELLOW-RELATED"/>
    <property type="match status" value="1"/>
</dbReference>
<keyword evidence="4" id="KW-0732">Signal</keyword>
<proteinExistence type="inferred from homology"/>
<dbReference type="EnsemblMetazoa" id="AALB015954-RA">
    <property type="protein sequence ID" value="AALB015954-PA"/>
    <property type="gene ID" value="AALB015954"/>
</dbReference>
<dbReference type="InterPro" id="IPR011042">
    <property type="entry name" value="6-blade_b-propeller_TolB-like"/>
</dbReference>
<dbReference type="GO" id="GO:0005576">
    <property type="term" value="C:extracellular region"/>
    <property type="evidence" value="ECO:0007669"/>
    <property type="project" value="UniProtKB-SubCell"/>
</dbReference>
<reference evidence="5" key="2">
    <citation type="submission" date="2022-08" db="UniProtKB">
        <authorList>
            <consortium name="EnsemblMetazoa"/>
        </authorList>
    </citation>
    <scope>IDENTIFICATION</scope>
    <source>
        <strain evidence="5">STECLA/ALBI9_A</strain>
    </source>
</reference>
<dbReference type="AlphaFoldDB" id="A0A1Y9G9K3"/>
<accession>A0A1Y9G9K3</accession>
<evidence type="ECO:0000256" key="1">
    <source>
        <dbReference type="ARBA" id="ARBA00004613"/>
    </source>
</evidence>
<comment type="subcellular location">
    <subcellularLocation>
        <location evidence="1">Secreted</location>
    </subcellularLocation>
</comment>
<keyword evidence="6" id="KW-1185">Reference proteome</keyword>
<evidence type="ECO:0000256" key="4">
    <source>
        <dbReference type="ARBA" id="ARBA00022729"/>
    </source>
</evidence>
<sequence>MVNCTHIKMYCISISVVLYALLLATTFSSVQCDEFEEVFRWKTLDFNNLNEHDPDDFIFHDGETEVNDSHLNETFTPYHNLPMGVTHHKGRLFITIPRRRTGIPATLAVVSLDQVVKDEKSPKLTAYPDAITNQLRRSYEPEPKRLVSVYRTRVDRCDRLWFVDTGFLEYPGHRKQVQRPSLWIIDLQKDRKVRQFEITEAIVAEGHGMASVTVDLMDGEDCESAYAYIPDLAFYRLYVYSFKDNRMWTFRHEYLSFDPRMTGFSVAGVRFRWNDGIFSLALGPAKSEPNDRIVYFHAMASTSEFKTSSSVLRNETLAQAGGYDHLFTHLGERGIKTQCTIHQFDPVTGVLFYAEVNRNSIGCWNSAQRFEPETHGIVHLDNKDFIYPSDMTLDNEGELWVMTNGLPRWIYASLNLDEYNFRVWRQKPAKAIAGTICAPGAL</sequence>
<evidence type="ECO:0008006" key="7">
    <source>
        <dbReference type="Google" id="ProtNLM"/>
    </source>
</evidence>